<evidence type="ECO:0000313" key="2">
    <source>
        <dbReference type="Proteomes" id="UP001319121"/>
    </source>
</evidence>
<proteinExistence type="predicted"/>
<dbReference type="RefSeq" id="WP_212785486.1">
    <property type="nucleotide sequence ID" value="NZ_AP019536.1"/>
</dbReference>
<dbReference type="AlphaFoldDB" id="A0AAN1T0M9"/>
<sequence>MAKDPTDYSTVDFIAPTLHVTCGQVLMDRQRHIAIVAKKGRTCAHLVRVKSGVLKLTRLSAKELVEEWSDADYPFDRAVAKLLDLGKQHGMTDGARRALEELTRSGREPVQQSLFG</sequence>
<organism evidence="1 2">
    <name type="scientific">Ferrigenium kumadai</name>
    <dbReference type="NCBI Taxonomy" id="1682490"/>
    <lineage>
        <taxon>Bacteria</taxon>
        <taxon>Pseudomonadati</taxon>
        <taxon>Pseudomonadota</taxon>
        <taxon>Betaproteobacteria</taxon>
        <taxon>Nitrosomonadales</taxon>
        <taxon>Gallionellaceae</taxon>
        <taxon>Ferrigenium</taxon>
    </lineage>
</organism>
<accession>A0AAN1T0M9</accession>
<protein>
    <submittedName>
        <fullName evidence="1">Uncharacterized protein</fullName>
    </submittedName>
</protein>
<evidence type="ECO:0000313" key="1">
    <source>
        <dbReference type="EMBL" id="BBJ00238.1"/>
    </source>
</evidence>
<dbReference type="EMBL" id="AP019536">
    <property type="protein sequence ID" value="BBJ00238.1"/>
    <property type="molecule type" value="Genomic_DNA"/>
</dbReference>
<gene>
    <name evidence="1" type="ORF">FGKAn22_19300</name>
</gene>
<dbReference type="Proteomes" id="UP001319121">
    <property type="component" value="Chromosome"/>
</dbReference>
<dbReference type="KEGG" id="fku:FGKAn22_19300"/>
<keyword evidence="2" id="KW-1185">Reference proteome</keyword>
<name>A0AAN1T0M9_9PROT</name>
<reference evidence="1 2" key="1">
    <citation type="submission" date="2019-03" db="EMBL/GenBank/DDBJ databases">
        <title>Complete genome sequence of Ferrigenium kumadai strain An22, a microaerophilic iron-oxidizing bacterium isolated from a paddy field soil.</title>
        <authorList>
            <person name="Watanabe T."/>
            <person name="Asakawa S."/>
        </authorList>
    </citation>
    <scope>NUCLEOTIDE SEQUENCE [LARGE SCALE GENOMIC DNA]</scope>
    <source>
        <strain evidence="1 2">An22</strain>
    </source>
</reference>